<comment type="caution">
    <text evidence="2">The sequence shown here is derived from an EMBL/GenBank/DDBJ whole genome shotgun (WGS) entry which is preliminary data.</text>
</comment>
<dbReference type="Gene3D" id="3.40.50.300">
    <property type="entry name" value="P-loop containing nucleotide triphosphate hydrolases"/>
    <property type="match status" value="1"/>
</dbReference>
<evidence type="ECO:0000313" key="2">
    <source>
        <dbReference type="EMBL" id="HIU99071.1"/>
    </source>
</evidence>
<dbReference type="AlphaFoldDB" id="A0A9D1N9L2"/>
<dbReference type="EMBL" id="DVOE01000067">
    <property type="protein sequence ID" value="HIU99071.1"/>
    <property type="molecule type" value="Genomic_DNA"/>
</dbReference>
<name>A0A9D1N9L2_9FIRM</name>
<protein>
    <recommendedName>
        <fullName evidence="4">Terminase</fullName>
    </recommendedName>
</protein>
<proteinExistence type="predicted"/>
<dbReference type="Gene3D" id="3.30.420.280">
    <property type="match status" value="1"/>
</dbReference>
<feature type="region of interest" description="Disordered" evidence="1">
    <location>
        <begin position="443"/>
        <end position="479"/>
    </location>
</feature>
<sequence length="479" mass="55188">MDEKDAVRKILGIEREMARRRAEPLACYNRGRVHVKQMQFHRCPLKNRWVFGGNRSGKTECGAVETVWLALGEHPFKPNRPDVQGWVVSVSRQVQRDVAQEKVLRYLPRRRIEDIVMVSGRKGAPESGMIDHITVRNAFGGLSRIGFKSCDQGREKFQGASLDFVWFDEEPPEDIYDECRMRVFDRGGYIYGTMTPLKGFTWVYDEIELNSGGDPEVWCEHMEWLDNPFLGEAETLHMLAVTSEDEQQSRRFGRFFQGEGPVYPEFDPERHVIDPFRIPEEWQAAASIDPGFVNPTSCHFYAVDYDGRIFVAGEHYESGRNIDHHAERILALADSLGWKRDGSGRLRALIDSAAGQRTLASEKSVAELFYERGIAVNTRVNKDLYSGIQRVKSLFAQDPPRIFIFRSCVNLIRELKAYRWGGGDRPRKSEDHALDELRYFVMSRQPPSSPAPPLKTAVQRDRERLERAAARERPWMKKF</sequence>
<reference evidence="2" key="2">
    <citation type="journal article" date="2021" name="PeerJ">
        <title>Extensive microbial diversity within the chicken gut microbiome revealed by metagenomics and culture.</title>
        <authorList>
            <person name="Gilroy R."/>
            <person name="Ravi A."/>
            <person name="Getino M."/>
            <person name="Pursley I."/>
            <person name="Horton D.L."/>
            <person name="Alikhan N.F."/>
            <person name="Baker D."/>
            <person name="Gharbi K."/>
            <person name="Hall N."/>
            <person name="Watson M."/>
            <person name="Adriaenssens E.M."/>
            <person name="Foster-Nyarko E."/>
            <person name="Jarju S."/>
            <person name="Secka A."/>
            <person name="Antonio M."/>
            <person name="Oren A."/>
            <person name="Chaudhuri R.R."/>
            <person name="La Ragione R."/>
            <person name="Hildebrand F."/>
            <person name="Pallen M.J."/>
        </authorList>
    </citation>
    <scope>NUCLEOTIDE SEQUENCE</scope>
    <source>
        <strain evidence="2">10406</strain>
    </source>
</reference>
<evidence type="ECO:0000313" key="3">
    <source>
        <dbReference type="Proteomes" id="UP000886857"/>
    </source>
</evidence>
<dbReference type="Proteomes" id="UP000886857">
    <property type="component" value="Unassembled WGS sequence"/>
</dbReference>
<reference evidence="2" key="1">
    <citation type="submission" date="2020-10" db="EMBL/GenBank/DDBJ databases">
        <authorList>
            <person name="Gilroy R."/>
        </authorList>
    </citation>
    <scope>NUCLEOTIDE SEQUENCE</scope>
    <source>
        <strain evidence="2">10406</strain>
    </source>
</reference>
<accession>A0A9D1N9L2</accession>
<organism evidence="2 3">
    <name type="scientific">Candidatus Limadaptatus stercoripullorum</name>
    <dbReference type="NCBI Taxonomy" id="2840846"/>
    <lineage>
        <taxon>Bacteria</taxon>
        <taxon>Bacillati</taxon>
        <taxon>Bacillota</taxon>
        <taxon>Clostridia</taxon>
        <taxon>Eubacteriales</taxon>
        <taxon>Candidatus Limadaptatus</taxon>
    </lineage>
</organism>
<feature type="compositionally biased region" description="Basic and acidic residues" evidence="1">
    <location>
        <begin position="458"/>
        <end position="479"/>
    </location>
</feature>
<evidence type="ECO:0008006" key="4">
    <source>
        <dbReference type="Google" id="ProtNLM"/>
    </source>
</evidence>
<gene>
    <name evidence="2" type="ORF">IAC73_04455</name>
</gene>
<dbReference type="InterPro" id="IPR027417">
    <property type="entry name" value="P-loop_NTPase"/>
</dbReference>
<dbReference type="Pfam" id="PF03237">
    <property type="entry name" value="Terminase_6N"/>
    <property type="match status" value="1"/>
</dbReference>
<evidence type="ECO:0000256" key="1">
    <source>
        <dbReference type="SAM" id="MobiDB-lite"/>
    </source>
</evidence>